<name>A0A225UKR9_9STRA</name>
<evidence type="ECO:0000313" key="3">
    <source>
        <dbReference type="Proteomes" id="UP000198211"/>
    </source>
</evidence>
<feature type="compositionally biased region" description="Basic and acidic residues" evidence="1">
    <location>
        <begin position="168"/>
        <end position="183"/>
    </location>
</feature>
<feature type="region of interest" description="Disordered" evidence="1">
    <location>
        <begin position="166"/>
        <end position="190"/>
    </location>
</feature>
<protein>
    <submittedName>
        <fullName evidence="2">Uncharacterized protein</fullName>
    </submittedName>
</protein>
<evidence type="ECO:0000256" key="1">
    <source>
        <dbReference type="SAM" id="MobiDB-lite"/>
    </source>
</evidence>
<comment type="caution">
    <text evidence="2">The sequence shown here is derived from an EMBL/GenBank/DDBJ whole genome shotgun (WGS) entry which is preliminary data.</text>
</comment>
<accession>A0A225UKR9</accession>
<dbReference type="Proteomes" id="UP000198211">
    <property type="component" value="Unassembled WGS sequence"/>
</dbReference>
<proteinExistence type="predicted"/>
<dbReference type="EMBL" id="NBNE01015385">
    <property type="protein sequence ID" value="OWY93817.1"/>
    <property type="molecule type" value="Genomic_DNA"/>
</dbReference>
<dbReference type="OrthoDB" id="126300at2759"/>
<keyword evidence="3" id="KW-1185">Reference proteome</keyword>
<dbReference type="AlphaFoldDB" id="A0A225UKR9"/>
<evidence type="ECO:0000313" key="2">
    <source>
        <dbReference type="EMBL" id="OWY93817.1"/>
    </source>
</evidence>
<organism evidence="2 3">
    <name type="scientific">Phytophthora megakarya</name>
    <dbReference type="NCBI Taxonomy" id="4795"/>
    <lineage>
        <taxon>Eukaryota</taxon>
        <taxon>Sar</taxon>
        <taxon>Stramenopiles</taxon>
        <taxon>Oomycota</taxon>
        <taxon>Peronosporomycetes</taxon>
        <taxon>Peronosporales</taxon>
        <taxon>Peronosporaceae</taxon>
        <taxon>Phytophthora</taxon>
    </lineage>
</organism>
<reference evidence="3" key="1">
    <citation type="submission" date="2017-03" db="EMBL/GenBank/DDBJ databases">
        <title>Phytopthora megakarya and P. palmivora, two closely related causual agents of cacao black pod achieved similar genome size and gene model numbers by different mechanisms.</title>
        <authorList>
            <person name="Ali S."/>
            <person name="Shao J."/>
            <person name="Larry D.J."/>
            <person name="Kronmiller B."/>
            <person name="Shen D."/>
            <person name="Strem M.D."/>
            <person name="Melnick R.L."/>
            <person name="Guiltinan M.J."/>
            <person name="Tyler B.M."/>
            <person name="Meinhardt L.W."/>
            <person name="Bailey B.A."/>
        </authorList>
    </citation>
    <scope>NUCLEOTIDE SEQUENCE [LARGE SCALE GENOMIC DNA]</scope>
    <source>
        <strain evidence="3">zdho120</strain>
    </source>
</reference>
<gene>
    <name evidence="2" type="ORF">PHMEG_00036640</name>
</gene>
<sequence length="190" mass="22307">MSSNDPAEVTFEKVKSNGAVSTFRDGDWTDWLEWLLRLSECYVFTGYAADDEEGQVLFVEDIQVQLFDEDLQQFNDSVTEESILQSTTVALKTRDINVREYTRSFRKLGRILSYISDNEAIPTSDEVRMDKSGTPMNWQIQSYRVSRSWEYTVLLHQFELIEPDEQEEVLRTGRREPRTRTDRNAQQQQK</sequence>